<reference evidence="1 2" key="1">
    <citation type="submission" date="2020-05" db="EMBL/GenBank/DDBJ databases">
        <title>Horizontal transmission and recombination maintain forever young bacterial symbiont genomes.</title>
        <authorList>
            <person name="Russell S.L."/>
            <person name="Pepper-Tunick E."/>
            <person name="Svedberg J."/>
            <person name="Byrne A."/>
            <person name="Ruelas Castillo J."/>
            <person name="Vollmers C."/>
            <person name="Beinart R.A."/>
            <person name="Corbett-Detig R."/>
        </authorList>
    </citation>
    <scope>NUCLEOTIDE SEQUENCE [LARGE SCALE GENOMIC DNA]</scope>
    <source>
        <strain evidence="1">4727-3</strain>
    </source>
</reference>
<dbReference type="Proteomes" id="UP000537890">
    <property type="component" value="Unassembled WGS sequence"/>
</dbReference>
<accession>A0A7Z0MMY9</accession>
<evidence type="ECO:0000313" key="1">
    <source>
        <dbReference type="EMBL" id="NYT46683.1"/>
    </source>
</evidence>
<sequence length="137" mass="15731">MNLDLIFSEAYYEGLEGGILEAFAKLFPDNTRLYIYPYKSPEQDDLVTIDNFQPKKLRHLYEHCKDNGYLVGLENVDKTMLDINPAKVLSDIGKGRGKWEEQVPESISKIIINKNCFPGKIINCIRAIIFIALNFPF</sequence>
<evidence type="ECO:0000313" key="2">
    <source>
        <dbReference type="Proteomes" id="UP000537890"/>
    </source>
</evidence>
<dbReference type="EMBL" id="JACCHS010000028">
    <property type="protein sequence ID" value="NYT46683.1"/>
    <property type="molecule type" value="Genomic_DNA"/>
</dbReference>
<dbReference type="AlphaFoldDB" id="A0A7Z0MMY9"/>
<name>A0A7Z0MMY9_9GAMM</name>
<comment type="caution">
    <text evidence="1">The sequence shown here is derived from an EMBL/GenBank/DDBJ whole genome shotgun (WGS) entry which is preliminary data.</text>
</comment>
<gene>
    <name evidence="1" type="ORF">H0A75_02485</name>
</gene>
<organism evidence="1 2">
    <name type="scientific">Candidatus Methanofishera endochildressiae</name>
    <dbReference type="NCBI Taxonomy" id="2738884"/>
    <lineage>
        <taxon>Bacteria</taxon>
        <taxon>Pseudomonadati</taxon>
        <taxon>Pseudomonadota</taxon>
        <taxon>Gammaproteobacteria</taxon>
        <taxon>Candidatus Methanofishera</taxon>
    </lineage>
</organism>
<proteinExistence type="predicted"/>
<protein>
    <submittedName>
        <fullName evidence="1">Uncharacterized protein</fullName>
    </submittedName>
</protein>